<protein>
    <submittedName>
        <fullName evidence="5">Fructuronate reductase</fullName>
        <ecNumber evidence="5">1.1.1.57</ecNumber>
    </submittedName>
</protein>
<dbReference type="RefSeq" id="WP_023055298.1">
    <property type="nucleotide sequence ID" value="NZ_JAUSTN010000011.1"/>
</dbReference>
<dbReference type="SUPFAM" id="SSF48179">
    <property type="entry name" value="6-phosphogluconate dehydrogenase C-terminal domain-like"/>
    <property type="match status" value="1"/>
</dbReference>
<dbReference type="InterPro" id="IPR013131">
    <property type="entry name" value="Mannitol_DH_N"/>
</dbReference>
<dbReference type="SUPFAM" id="SSF51735">
    <property type="entry name" value="NAD(P)-binding Rossmann-fold domains"/>
    <property type="match status" value="1"/>
</dbReference>
<dbReference type="PANTHER" id="PTHR43362">
    <property type="entry name" value="MANNITOL DEHYDROGENASE DSF1-RELATED"/>
    <property type="match status" value="1"/>
</dbReference>
<evidence type="ECO:0000313" key="5">
    <source>
        <dbReference type="EMBL" id="MDQ0275662.1"/>
    </source>
</evidence>
<dbReference type="EMBL" id="JAUSTN010000011">
    <property type="protein sequence ID" value="MDQ0275662.1"/>
    <property type="molecule type" value="Genomic_DNA"/>
</dbReference>
<gene>
    <name evidence="5" type="ORF">J2S72_001698</name>
</gene>
<dbReference type="Pfam" id="PF08125">
    <property type="entry name" value="Mannitol_dh_C"/>
    <property type="match status" value="1"/>
</dbReference>
<dbReference type="GO" id="GO:0008866">
    <property type="term" value="F:fructuronate reductase activity"/>
    <property type="evidence" value="ECO:0007669"/>
    <property type="project" value="UniProtKB-EC"/>
</dbReference>
<dbReference type="Gene3D" id="1.10.1040.10">
    <property type="entry name" value="N-(1-d-carboxylethyl)-l-norvaline Dehydrogenase, domain 2"/>
    <property type="match status" value="1"/>
</dbReference>
<dbReference type="InterPro" id="IPR036291">
    <property type="entry name" value="NAD(P)-bd_dom_sf"/>
</dbReference>
<dbReference type="InterPro" id="IPR013328">
    <property type="entry name" value="6PGD_dom2"/>
</dbReference>
<dbReference type="PANTHER" id="PTHR43362:SF1">
    <property type="entry name" value="MANNITOL DEHYDROGENASE 2-RELATED"/>
    <property type="match status" value="1"/>
</dbReference>
<keyword evidence="6" id="KW-1185">Reference proteome</keyword>
<dbReference type="Pfam" id="PF01232">
    <property type="entry name" value="Mannitol_dh"/>
    <property type="match status" value="1"/>
</dbReference>
<reference evidence="5 6" key="1">
    <citation type="submission" date="2023-07" db="EMBL/GenBank/DDBJ databases">
        <title>Genomic Encyclopedia of Type Strains, Phase IV (KMG-IV): sequencing the most valuable type-strain genomes for metagenomic binning, comparative biology and taxonomic classification.</title>
        <authorList>
            <person name="Goeker M."/>
        </authorList>
    </citation>
    <scope>NUCLEOTIDE SEQUENCE [LARGE SCALE GENOMIC DNA]</scope>
    <source>
        <strain evidence="5 6">DSM 22616</strain>
    </source>
</reference>
<accession>A0ABU0AXZ7</accession>
<evidence type="ECO:0000313" key="6">
    <source>
        <dbReference type="Proteomes" id="UP001236559"/>
    </source>
</evidence>
<keyword evidence="1 5" id="KW-0560">Oxidoreductase</keyword>
<dbReference type="InterPro" id="IPR008927">
    <property type="entry name" value="6-PGluconate_DH-like_C_sf"/>
</dbReference>
<evidence type="ECO:0000256" key="1">
    <source>
        <dbReference type="ARBA" id="ARBA00023002"/>
    </source>
</evidence>
<evidence type="ECO:0000256" key="2">
    <source>
        <dbReference type="ARBA" id="ARBA00048615"/>
    </source>
</evidence>
<dbReference type="Proteomes" id="UP001236559">
    <property type="component" value="Unassembled WGS sequence"/>
</dbReference>
<feature type="domain" description="Mannitol dehydrogenase N-terminal" evidence="3">
    <location>
        <begin position="37"/>
        <end position="300"/>
    </location>
</feature>
<dbReference type="Gene3D" id="3.40.50.720">
    <property type="entry name" value="NAD(P)-binding Rossmann-like Domain"/>
    <property type="match status" value="1"/>
</dbReference>
<sequence length="526" mass="59750">MKLSLDNFNKLKDCVDQFPSYDVGKLREDSLRDPHWLAFGAGNIFRGYIARVNQDLINKGLSNRGISVVESFDSEIIDHIYKPFDNLTLSLTLNKDGKFSTDLIANLVEGLVLSRDEERIEEIVKNKDLQIMSFTITEKGYNIHTPQGLVTDLAREDGLGNPEDSKHLMARAAYYLYLRFKAGKLPITMLSLDNCSHNGQKLKDSIMYFVRAWNENNKVEDDFVDFVDSDEFVSFPWTMIDKITPRPADEIRDYLIGKGFENMDAIVTDKKTYIAPFVNSEEAEYLVIEDDFKNGRDHLDKAGVYLTNRDTVNKVETMKVTTCLNPLHTCLAVYGCILGYDSIAAEMKDQDLVSLIKKIGYDEALPVVVDPKILSPKAFIDEVIDVRLPNRFIPDTPQRIATDTSQKIPIRFGQTIKKYVEAGKVNELKFIPLAIAGWLRYLFGLDDNLQKFDLSADPLLSDLKKIYENMEIGNIDEAAIRKLLKNETIFGLDLEKAGLADLIVEYLKELSMGKGAVRSTLKKYLR</sequence>
<dbReference type="InterPro" id="IPR013118">
    <property type="entry name" value="Mannitol_DH_C"/>
</dbReference>
<comment type="caution">
    <text evidence="5">The sequence shown here is derived from an EMBL/GenBank/DDBJ whole genome shotgun (WGS) entry which is preliminary data.</text>
</comment>
<dbReference type="InterPro" id="IPR050988">
    <property type="entry name" value="Mannitol_DH/Oxidoreductase"/>
</dbReference>
<evidence type="ECO:0000259" key="4">
    <source>
        <dbReference type="Pfam" id="PF08125"/>
    </source>
</evidence>
<organism evidence="5 6">
    <name type="scientific">Peptoniphilus koenoeneniae</name>
    <dbReference type="NCBI Taxonomy" id="507751"/>
    <lineage>
        <taxon>Bacteria</taxon>
        <taxon>Bacillati</taxon>
        <taxon>Bacillota</taxon>
        <taxon>Tissierellia</taxon>
        <taxon>Tissierellales</taxon>
        <taxon>Peptoniphilaceae</taxon>
        <taxon>Peptoniphilus</taxon>
    </lineage>
</organism>
<proteinExistence type="predicted"/>
<feature type="domain" description="Mannitol dehydrogenase C-terminal" evidence="4">
    <location>
        <begin position="312"/>
        <end position="509"/>
    </location>
</feature>
<evidence type="ECO:0000259" key="3">
    <source>
        <dbReference type="Pfam" id="PF01232"/>
    </source>
</evidence>
<comment type="catalytic activity">
    <reaction evidence="2">
        <text>D-mannitol 1-phosphate + NAD(+) = beta-D-fructose 6-phosphate + NADH + H(+)</text>
        <dbReference type="Rhea" id="RHEA:19661"/>
        <dbReference type="ChEBI" id="CHEBI:15378"/>
        <dbReference type="ChEBI" id="CHEBI:57540"/>
        <dbReference type="ChEBI" id="CHEBI:57634"/>
        <dbReference type="ChEBI" id="CHEBI:57945"/>
        <dbReference type="ChEBI" id="CHEBI:61381"/>
        <dbReference type="EC" id="1.1.1.17"/>
    </reaction>
</comment>
<name>A0ABU0AXZ7_9FIRM</name>
<dbReference type="EC" id="1.1.1.57" evidence="5"/>